<protein>
    <submittedName>
        <fullName evidence="2">GCG_CRPN prefix-to-repeats domain-containing protein</fullName>
    </submittedName>
</protein>
<evidence type="ECO:0000256" key="1">
    <source>
        <dbReference type="SAM" id="SignalP"/>
    </source>
</evidence>
<organism evidence="2 3">
    <name type="scientific">Camelimonas abortus</name>
    <dbReference type="NCBI Taxonomy" id="1017184"/>
    <lineage>
        <taxon>Bacteria</taxon>
        <taxon>Pseudomonadati</taxon>
        <taxon>Pseudomonadota</taxon>
        <taxon>Alphaproteobacteria</taxon>
        <taxon>Hyphomicrobiales</taxon>
        <taxon>Chelatococcaceae</taxon>
        <taxon>Camelimonas</taxon>
    </lineage>
</organism>
<accession>A0ABV7LDG1</accession>
<comment type="caution">
    <text evidence="2">The sequence shown here is derived from an EMBL/GenBank/DDBJ whole genome shotgun (WGS) entry which is preliminary data.</text>
</comment>
<proteinExistence type="predicted"/>
<dbReference type="NCBIfam" id="NF047412">
    <property type="entry name" value="sig_GCG_CRPN_rpt"/>
    <property type="match status" value="1"/>
</dbReference>
<keyword evidence="3" id="KW-1185">Reference proteome</keyword>
<gene>
    <name evidence="2" type="ORF">ACFOEX_04810</name>
</gene>
<sequence length="104" mass="11248">MRVHALLGAFAGIALFATGAAALPGATTPGAAGARSLAQQHDLLTEVAQGCGPGGYRTRGGRCVYHRPPPPRYRHGHYHRHRWGPPPRHCVVRHTPHGPRRVCR</sequence>
<name>A0ABV7LDG1_9HYPH</name>
<feature type="chain" id="PRO_5047145471" evidence="1">
    <location>
        <begin position="23"/>
        <end position="104"/>
    </location>
</feature>
<dbReference type="InterPro" id="IPR058110">
    <property type="entry name" value="GCG_CRPN_dom"/>
</dbReference>
<dbReference type="RefSeq" id="WP_376829739.1">
    <property type="nucleotide sequence ID" value="NZ_JBHLWR010000006.1"/>
</dbReference>
<feature type="signal peptide" evidence="1">
    <location>
        <begin position="1"/>
        <end position="22"/>
    </location>
</feature>
<dbReference type="Proteomes" id="UP001595536">
    <property type="component" value="Unassembled WGS sequence"/>
</dbReference>
<dbReference type="EMBL" id="JBHRUV010000018">
    <property type="protein sequence ID" value="MFC3265685.1"/>
    <property type="molecule type" value="Genomic_DNA"/>
</dbReference>
<evidence type="ECO:0000313" key="3">
    <source>
        <dbReference type="Proteomes" id="UP001595536"/>
    </source>
</evidence>
<reference evidence="3" key="1">
    <citation type="journal article" date="2019" name="Int. J. Syst. Evol. Microbiol.">
        <title>The Global Catalogue of Microorganisms (GCM) 10K type strain sequencing project: providing services to taxonomists for standard genome sequencing and annotation.</title>
        <authorList>
            <consortium name="The Broad Institute Genomics Platform"/>
            <consortium name="The Broad Institute Genome Sequencing Center for Infectious Disease"/>
            <person name="Wu L."/>
            <person name="Ma J."/>
        </authorList>
    </citation>
    <scope>NUCLEOTIDE SEQUENCE [LARGE SCALE GENOMIC DNA]</scope>
    <source>
        <strain evidence="3">CCM 7941</strain>
    </source>
</reference>
<evidence type="ECO:0000313" key="2">
    <source>
        <dbReference type="EMBL" id="MFC3265685.1"/>
    </source>
</evidence>
<keyword evidence="1" id="KW-0732">Signal</keyword>